<feature type="compositionally biased region" description="Polar residues" evidence="1">
    <location>
        <begin position="20"/>
        <end position="41"/>
    </location>
</feature>
<feature type="region of interest" description="Disordered" evidence="1">
    <location>
        <begin position="295"/>
        <end position="319"/>
    </location>
</feature>
<evidence type="ECO:0000313" key="3">
    <source>
        <dbReference type="Proteomes" id="UP000002037"/>
    </source>
</evidence>
<dbReference type="eggNOG" id="ENOG502QU4J">
    <property type="taxonomic scope" value="Eukaryota"/>
</dbReference>
<protein>
    <recommendedName>
        <fullName evidence="4">Maintenance of telomere capping protein 1</fullName>
    </recommendedName>
</protein>
<feature type="compositionally biased region" description="Acidic residues" evidence="1">
    <location>
        <begin position="308"/>
        <end position="318"/>
    </location>
</feature>
<dbReference type="PANTHER" id="PTHR28265">
    <property type="entry name" value="MAINTENANCE OF TELOMERE CAPPING PROTEIN 1"/>
    <property type="match status" value="1"/>
</dbReference>
<accession>C5MGD9</accession>
<gene>
    <name evidence="2" type="ORF">CTRG_05132</name>
</gene>
<feature type="region of interest" description="Disordered" evidence="1">
    <location>
        <begin position="1"/>
        <end position="133"/>
    </location>
</feature>
<sequence length="436" mass="50058">MSSKSGNTKDDDVLDFINSLPDSKPSTPKPTNNQKATNSSGDNKEDLFEFLDELEEHEKKKKQNKVLAPKVTTNQQQQPKKNDSSNEEEPTTGTTTDKSDTTNEDIIDQQKEAEQEQEEEELPNPISSITSWWNSEGSTKVNSLWKNITTNAEKISEQTYKLANETTNQLNTKSKNINSEEITNTLNNLFLNISNQIKQGLIEENDEVLNILIVCDLFNLKYLKFLVYNNFSLVMRQVEGSIRTSVNELSNHHDDEKKGEEDKVQLNMFYGKLIDGEKLCLANLENGIKDYKKLETKHEEEQPKEDKEQQEEDKEEEITQSNIFISIQPVSTKIDQGKEQDKEDNRIVIESNNEESFSFIIILKDISNDITIITKSQPMPLRWAQWLDGEKLKSLEASDEEESVDPKEWVKDWIKQSLNLSIGVLAQEYVIKRMGV</sequence>
<evidence type="ECO:0000256" key="1">
    <source>
        <dbReference type="SAM" id="MobiDB-lite"/>
    </source>
</evidence>
<proteinExistence type="predicted"/>
<name>C5MGD9_CANTT</name>
<dbReference type="Proteomes" id="UP000002037">
    <property type="component" value="Unassembled WGS sequence"/>
</dbReference>
<dbReference type="STRING" id="294747.C5MGD9"/>
<keyword evidence="3" id="KW-1185">Reference proteome</keyword>
<reference evidence="2 3" key="1">
    <citation type="journal article" date="2009" name="Nature">
        <title>Evolution of pathogenicity and sexual reproduction in eight Candida genomes.</title>
        <authorList>
            <person name="Butler G."/>
            <person name="Rasmussen M.D."/>
            <person name="Lin M.F."/>
            <person name="Santos M.A."/>
            <person name="Sakthikumar S."/>
            <person name="Munro C.A."/>
            <person name="Rheinbay E."/>
            <person name="Grabherr M."/>
            <person name="Forche A."/>
            <person name="Reedy J.L."/>
            <person name="Agrafioti I."/>
            <person name="Arnaud M.B."/>
            <person name="Bates S."/>
            <person name="Brown A.J."/>
            <person name="Brunke S."/>
            <person name="Costanzo M.C."/>
            <person name="Fitzpatrick D.A."/>
            <person name="de Groot P.W."/>
            <person name="Harris D."/>
            <person name="Hoyer L.L."/>
            <person name="Hube B."/>
            <person name="Klis F.M."/>
            <person name="Kodira C."/>
            <person name="Lennard N."/>
            <person name="Logue M.E."/>
            <person name="Martin R."/>
            <person name="Neiman A.M."/>
            <person name="Nikolaou E."/>
            <person name="Quail M.A."/>
            <person name="Quinn J."/>
            <person name="Santos M.C."/>
            <person name="Schmitzberger F.F."/>
            <person name="Sherlock G."/>
            <person name="Shah P."/>
            <person name="Silverstein K.A."/>
            <person name="Skrzypek M.S."/>
            <person name="Soll D."/>
            <person name="Staggs R."/>
            <person name="Stansfield I."/>
            <person name="Stumpf M.P."/>
            <person name="Sudbery P.E."/>
            <person name="Srikantha T."/>
            <person name="Zeng Q."/>
            <person name="Berman J."/>
            <person name="Berriman M."/>
            <person name="Heitman J."/>
            <person name="Gow N.A."/>
            <person name="Lorenz M.C."/>
            <person name="Birren B.W."/>
            <person name="Kellis M."/>
            <person name="Cuomo C.A."/>
        </authorList>
    </citation>
    <scope>NUCLEOTIDE SEQUENCE [LARGE SCALE GENOMIC DNA]</scope>
    <source>
        <strain evidence="3">ATCC MYA-3404 / T1</strain>
    </source>
</reference>
<dbReference type="Pfam" id="PF10310">
    <property type="entry name" value="DUF5427"/>
    <property type="match status" value="1"/>
</dbReference>
<dbReference type="RefSeq" id="XP_002550834.1">
    <property type="nucleotide sequence ID" value="XM_002550788.1"/>
</dbReference>
<dbReference type="PANTHER" id="PTHR28265:SF1">
    <property type="entry name" value="MAINTENANCE OF TELOMERE CAPPING PROTEIN 1"/>
    <property type="match status" value="1"/>
</dbReference>
<organism evidence="2 3">
    <name type="scientific">Candida tropicalis (strain ATCC MYA-3404 / T1)</name>
    <name type="common">Yeast</name>
    <dbReference type="NCBI Taxonomy" id="294747"/>
    <lineage>
        <taxon>Eukaryota</taxon>
        <taxon>Fungi</taxon>
        <taxon>Dikarya</taxon>
        <taxon>Ascomycota</taxon>
        <taxon>Saccharomycotina</taxon>
        <taxon>Pichiomycetes</taxon>
        <taxon>Debaryomycetaceae</taxon>
        <taxon>Candida/Lodderomyces clade</taxon>
        <taxon>Candida</taxon>
    </lineage>
</organism>
<dbReference type="InterPro" id="IPR018814">
    <property type="entry name" value="DUF5427"/>
</dbReference>
<dbReference type="EMBL" id="GG692401">
    <property type="protein sequence ID" value="EER31402.1"/>
    <property type="molecule type" value="Genomic_DNA"/>
</dbReference>
<evidence type="ECO:0000313" key="2">
    <source>
        <dbReference type="EMBL" id="EER31402.1"/>
    </source>
</evidence>
<dbReference type="KEGG" id="ctp:CTRG_05132"/>
<dbReference type="AlphaFoldDB" id="C5MGD9"/>
<dbReference type="OrthoDB" id="5594977at2759"/>
<dbReference type="HOGENOM" id="CLU_042692_0_0_1"/>
<dbReference type="GeneID" id="8299288"/>
<dbReference type="VEuPathDB" id="FungiDB:CTRG_05132"/>
<evidence type="ECO:0008006" key="4">
    <source>
        <dbReference type="Google" id="ProtNLM"/>
    </source>
</evidence>
<feature type="compositionally biased region" description="Basic and acidic residues" evidence="1">
    <location>
        <begin position="295"/>
        <end position="307"/>
    </location>
</feature>